<evidence type="ECO:0000256" key="1">
    <source>
        <dbReference type="SAM" id="MobiDB-lite"/>
    </source>
</evidence>
<feature type="region of interest" description="Disordered" evidence="1">
    <location>
        <begin position="1"/>
        <end position="24"/>
    </location>
</feature>
<reference evidence="2 3" key="1">
    <citation type="submission" date="2020-08" db="EMBL/GenBank/DDBJ databases">
        <title>Sequencing the genomes of 1000 actinobacteria strains.</title>
        <authorList>
            <person name="Klenk H.-P."/>
        </authorList>
    </citation>
    <scope>NUCLEOTIDE SEQUENCE [LARGE SCALE GENOMIC DNA]</scope>
    <source>
        <strain evidence="2 3">DSM 19600</strain>
    </source>
</reference>
<sequence length="303" mass="33708">MDLSAPFRGVRQRSSAQSEPIDENEPLARDRVAYARVRRLAEAYATIMHPDAFFVGLTAVALLELPLPWRFDAHSPLSVAVPPPHRAPRGSGIRGHRFSQRQMAARTCDGLRVAVPADLWASLAGTLTERELIILGDAIVRIPRDRDGAPQPEQQLATIPELEAAARRPGRRRRVELLRACSRVRMGSMSALETDCRLTMEDAGLPEPELDVEILDARGRLIGISDAIYRRWGVVVEVEGRHHSTSDAQWSRDLDKYAAYAAVGLELVRLASKHIRGPRPRGPEIVRAVLQRRGWRPEASSAQ</sequence>
<evidence type="ECO:0008006" key="4">
    <source>
        <dbReference type="Google" id="ProtNLM"/>
    </source>
</evidence>
<dbReference type="EMBL" id="JACIFH010000001">
    <property type="protein sequence ID" value="MBB4139736.1"/>
    <property type="molecule type" value="Genomic_DNA"/>
</dbReference>
<proteinExistence type="predicted"/>
<dbReference type="RefSeq" id="WP_183499359.1">
    <property type="nucleotide sequence ID" value="NZ_JACIFH010000001.1"/>
</dbReference>
<accession>A0AA40SP10</accession>
<dbReference type="Proteomes" id="UP000549113">
    <property type="component" value="Unassembled WGS sequence"/>
</dbReference>
<name>A0AA40SP10_9MICO</name>
<comment type="caution">
    <text evidence="2">The sequence shown here is derived from an EMBL/GenBank/DDBJ whole genome shotgun (WGS) entry which is preliminary data.</text>
</comment>
<dbReference type="AlphaFoldDB" id="A0AA40SP10"/>
<protein>
    <recommendedName>
        <fullName evidence="4">DUF559 domain-containing protein</fullName>
    </recommendedName>
</protein>
<keyword evidence="3" id="KW-1185">Reference proteome</keyword>
<evidence type="ECO:0000313" key="3">
    <source>
        <dbReference type="Proteomes" id="UP000549113"/>
    </source>
</evidence>
<evidence type="ECO:0000313" key="2">
    <source>
        <dbReference type="EMBL" id="MBB4139736.1"/>
    </source>
</evidence>
<organism evidence="2 3">
    <name type="scientific">Microbacterium invictum</name>
    <dbReference type="NCBI Taxonomy" id="515415"/>
    <lineage>
        <taxon>Bacteria</taxon>
        <taxon>Bacillati</taxon>
        <taxon>Actinomycetota</taxon>
        <taxon>Actinomycetes</taxon>
        <taxon>Micrococcales</taxon>
        <taxon>Microbacteriaceae</taxon>
        <taxon>Microbacterium</taxon>
    </lineage>
</organism>
<gene>
    <name evidence="2" type="ORF">BKA10_001530</name>
</gene>